<evidence type="ECO:0000313" key="5">
    <source>
        <dbReference type="Proteomes" id="UP000279541"/>
    </source>
</evidence>
<feature type="signal peptide" evidence="1">
    <location>
        <begin position="1"/>
        <end position="26"/>
    </location>
</feature>
<accession>A0A1N7I9J9</accession>
<gene>
    <name evidence="2" type="ORF">EG359_16130</name>
    <name evidence="3" type="ORF">SAMN05421768_103418</name>
</gene>
<evidence type="ECO:0000313" key="3">
    <source>
        <dbReference type="EMBL" id="SIS33758.1"/>
    </source>
</evidence>
<organism evidence="3 4">
    <name type="scientific">Chryseobacterium joostei</name>
    <dbReference type="NCBI Taxonomy" id="112234"/>
    <lineage>
        <taxon>Bacteria</taxon>
        <taxon>Pseudomonadati</taxon>
        <taxon>Bacteroidota</taxon>
        <taxon>Flavobacteriia</taxon>
        <taxon>Flavobacteriales</taxon>
        <taxon>Weeksellaceae</taxon>
        <taxon>Chryseobacterium group</taxon>
        <taxon>Chryseobacterium</taxon>
    </lineage>
</organism>
<dbReference type="Proteomes" id="UP000279541">
    <property type="component" value="Chromosome"/>
</dbReference>
<keyword evidence="1" id="KW-0732">Signal</keyword>
<dbReference type="RefSeq" id="WP_076353142.1">
    <property type="nucleotide sequence ID" value="NZ_CAMIMN010000339.1"/>
</dbReference>
<dbReference type="OrthoDB" id="1271983at2"/>
<protein>
    <recommendedName>
        <fullName evidence="6">DUF4595 domain-containing protein</fullName>
    </recommendedName>
</protein>
<dbReference type="STRING" id="112234.SAMN05421768_103418"/>
<name>A0A1N7I9J9_9FLAO</name>
<evidence type="ECO:0000313" key="4">
    <source>
        <dbReference type="Proteomes" id="UP000186106"/>
    </source>
</evidence>
<evidence type="ECO:0000313" key="2">
    <source>
        <dbReference type="EMBL" id="AZB01048.1"/>
    </source>
</evidence>
<feature type="chain" id="PRO_5044563350" description="DUF4595 domain-containing protein" evidence="1">
    <location>
        <begin position="27"/>
        <end position="294"/>
    </location>
</feature>
<proteinExistence type="predicted"/>
<dbReference type="KEGG" id="cjt:EG359_16130"/>
<dbReference type="PROSITE" id="PS51257">
    <property type="entry name" value="PROKAR_LIPOPROTEIN"/>
    <property type="match status" value="1"/>
</dbReference>
<dbReference type="EMBL" id="FTNZ01000003">
    <property type="protein sequence ID" value="SIS33758.1"/>
    <property type="molecule type" value="Genomic_DNA"/>
</dbReference>
<reference evidence="3 4" key="1">
    <citation type="submission" date="2017-01" db="EMBL/GenBank/DDBJ databases">
        <authorList>
            <person name="Mah S.A."/>
            <person name="Swanson W.J."/>
            <person name="Moy G.W."/>
            <person name="Vacquier V.D."/>
        </authorList>
    </citation>
    <scope>NUCLEOTIDE SEQUENCE [LARGE SCALE GENOMIC DNA]</scope>
    <source>
        <strain evidence="3 4">DSM 16927</strain>
    </source>
</reference>
<dbReference type="Proteomes" id="UP000186106">
    <property type="component" value="Unassembled WGS sequence"/>
</dbReference>
<evidence type="ECO:0008006" key="6">
    <source>
        <dbReference type="Google" id="ProtNLM"/>
    </source>
</evidence>
<dbReference type="EMBL" id="CP033926">
    <property type="protein sequence ID" value="AZB01048.1"/>
    <property type="molecule type" value="Genomic_DNA"/>
</dbReference>
<dbReference type="AlphaFoldDB" id="A0A1N7I9J9"/>
<sequence>MVKNYFLKMFAGIALFGLLASCNTTQDPTESIPNPDDGPAVPKILAKVMMDTSLYEEYVSTSKGVLEQTLFKDEKASNTYYTGTLTYTDDPGDNTKKNITKVKFVSPATASLSYSFDIVPGEKGKISSASCTATGATPALSHLSDYAFTYDATDKLTKILEKRKEGGISAYNKFIEYTFVYSGDNISQAVCKKGILDINGAPEMTTAVKTTYSFQNYDSKKSAFSLLPKNYFIVRSLMDPTNFYKMSPNNPTSMYFDMPPPTPSVNTGQSYSYDNQGYPMAEKNQKFTFTYKNL</sequence>
<reference evidence="2 5" key="2">
    <citation type="submission" date="2018-11" db="EMBL/GenBank/DDBJ databases">
        <title>Proposal to divide the Flavobacteriaceae and reorganize its genera based on Amino Acid Identity values calculated from whole genome sequences.</title>
        <authorList>
            <person name="Nicholson A.C."/>
            <person name="Gulvik C.A."/>
            <person name="Whitney A.M."/>
            <person name="Humrighouse B.W."/>
            <person name="Bell M."/>
            <person name="Holmes B."/>
            <person name="Steigerwalt A.G."/>
            <person name="Villarma A."/>
            <person name="Sheth M."/>
            <person name="Batra D."/>
            <person name="Pryor J."/>
            <person name="Bernardet J.-F."/>
            <person name="Hugo C."/>
            <person name="Kampfer P."/>
            <person name="Newman J."/>
            <person name="McQuiston J.R."/>
        </authorList>
    </citation>
    <scope>NUCLEOTIDE SEQUENCE [LARGE SCALE GENOMIC DNA]</scope>
    <source>
        <strain evidence="2 5">DSM 16927</strain>
    </source>
</reference>
<evidence type="ECO:0000256" key="1">
    <source>
        <dbReference type="SAM" id="SignalP"/>
    </source>
</evidence>
<keyword evidence="5" id="KW-1185">Reference proteome</keyword>